<dbReference type="InterPro" id="IPR019919">
    <property type="entry name" value="Lucif-like_OxRdtase_MSMEG_2256"/>
</dbReference>
<dbReference type="Proteomes" id="UP001596175">
    <property type="component" value="Unassembled WGS sequence"/>
</dbReference>
<name>A0ABV9ZFJ5_9PSEU</name>
<reference evidence="3" key="1">
    <citation type="journal article" date="2019" name="Int. J. Syst. Evol. Microbiol.">
        <title>The Global Catalogue of Microorganisms (GCM) 10K type strain sequencing project: providing services to taxonomists for standard genome sequencing and annotation.</title>
        <authorList>
            <consortium name="The Broad Institute Genomics Platform"/>
            <consortium name="The Broad Institute Genome Sequencing Center for Infectious Disease"/>
            <person name="Wu L."/>
            <person name="Ma J."/>
        </authorList>
    </citation>
    <scope>NUCLEOTIDE SEQUENCE [LARGE SCALE GENOMIC DNA]</scope>
    <source>
        <strain evidence="3">XZYJ18</strain>
    </source>
</reference>
<dbReference type="Gene3D" id="3.20.20.30">
    <property type="entry name" value="Luciferase-like domain"/>
    <property type="match status" value="1"/>
</dbReference>
<dbReference type="PANTHER" id="PTHR43244:SF2">
    <property type="entry name" value="CONSERVED HYPOTHETICAL ALANINE AND PROLINE-RICH PROTEIN"/>
    <property type="match status" value="1"/>
</dbReference>
<organism evidence="2 3">
    <name type="scientific">Actinomycetospora rhizophila</name>
    <dbReference type="NCBI Taxonomy" id="1416876"/>
    <lineage>
        <taxon>Bacteria</taxon>
        <taxon>Bacillati</taxon>
        <taxon>Actinomycetota</taxon>
        <taxon>Actinomycetes</taxon>
        <taxon>Pseudonocardiales</taxon>
        <taxon>Pseudonocardiaceae</taxon>
        <taxon>Actinomycetospora</taxon>
    </lineage>
</organism>
<dbReference type="EC" id="1.-.-.-" evidence="2"/>
<evidence type="ECO:0000259" key="1">
    <source>
        <dbReference type="Pfam" id="PF00296"/>
    </source>
</evidence>
<dbReference type="NCBIfam" id="TIGR03617">
    <property type="entry name" value="F420_MSMEG_2256"/>
    <property type="match status" value="1"/>
</dbReference>
<accession>A0ABV9ZFJ5</accession>
<dbReference type="Pfam" id="PF00296">
    <property type="entry name" value="Bac_luciferase"/>
    <property type="match status" value="1"/>
</dbReference>
<comment type="caution">
    <text evidence="2">The sequence shown here is derived from an EMBL/GenBank/DDBJ whole genome shotgun (WGS) entry which is preliminary data.</text>
</comment>
<protein>
    <submittedName>
        <fullName evidence="2">TIGR03617 family F420-dependent LLM class oxidoreductase</fullName>
        <ecNumber evidence="2">1.-.-.-</ecNumber>
    </submittedName>
</protein>
<proteinExistence type="predicted"/>
<evidence type="ECO:0000313" key="3">
    <source>
        <dbReference type="Proteomes" id="UP001596175"/>
    </source>
</evidence>
<dbReference type="InterPro" id="IPR050564">
    <property type="entry name" value="F420-G6PD/mer"/>
</dbReference>
<dbReference type="PANTHER" id="PTHR43244">
    <property type="match status" value="1"/>
</dbReference>
<keyword evidence="2" id="KW-0560">Oxidoreductase</keyword>
<gene>
    <name evidence="2" type="ORF">ACFPK1_16780</name>
</gene>
<dbReference type="RefSeq" id="WP_378022077.1">
    <property type="nucleotide sequence ID" value="NZ_JBHSKG010000008.1"/>
</dbReference>
<evidence type="ECO:0000313" key="2">
    <source>
        <dbReference type="EMBL" id="MFC5139897.1"/>
    </source>
</evidence>
<dbReference type="EMBL" id="JBHSKG010000008">
    <property type="protein sequence ID" value="MFC5139897.1"/>
    <property type="molecule type" value="Genomic_DNA"/>
</dbReference>
<dbReference type="CDD" id="cd01097">
    <property type="entry name" value="Tetrahydromethanopterin_reductase"/>
    <property type="match status" value="1"/>
</dbReference>
<dbReference type="InterPro" id="IPR036661">
    <property type="entry name" value="Luciferase-like_sf"/>
</dbReference>
<dbReference type="SUPFAM" id="SSF51679">
    <property type="entry name" value="Bacterial luciferase-like"/>
    <property type="match status" value="1"/>
</dbReference>
<sequence>MKIDARLDTTLSSVAGDVRACEEIGFDGAWNTENRADPFLSLTLACEHSQRIEVGPSVAIAFARTPMTIAYPSWDLQRFSGGRLILGLGSQIRPHVARRFSMPWSEPADRMREFVVALRAIWHTWTTGEPLAHRGRFYEHSLMAPAFTPPPNPHGAPPVFLAAVGPRMLRVAAEVADGLFVHPFCTRAYLEEVIVPEVTAHRPPGRPPLQIALSPFVALDESDVEAVRRQISFYGSTPAYRRVLELHGQGELQDELHRLSKQGRWDDMPHLVDDDLLHAMCAVGSPGEAAVLLRERYGRVADRLRLNRPGDAPPPPAHFAELVANLRELDPAR</sequence>
<dbReference type="GO" id="GO:0016491">
    <property type="term" value="F:oxidoreductase activity"/>
    <property type="evidence" value="ECO:0007669"/>
    <property type="project" value="UniProtKB-KW"/>
</dbReference>
<keyword evidence="3" id="KW-1185">Reference proteome</keyword>
<dbReference type="InterPro" id="IPR011251">
    <property type="entry name" value="Luciferase-like_dom"/>
</dbReference>
<feature type="domain" description="Luciferase-like" evidence="1">
    <location>
        <begin position="15"/>
        <end position="301"/>
    </location>
</feature>